<feature type="compositionally biased region" description="Basic and acidic residues" evidence="1">
    <location>
        <begin position="22"/>
        <end position="53"/>
    </location>
</feature>
<protein>
    <submittedName>
        <fullName evidence="2">Uncharacterized protein</fullName>
    </submittedName>
</protein>
<accession>A0A0E9SPF8</accession>
<dbReference type="AlphaFoldDB" id="A0A0E9SPF8"/>
<evidence type="ECO:0000256" key="1">
    <source>
        <dbReference type="SAM" id="MobiDB-lite"/>
    </source>
</evidence>
<reference evidence="2" key="2">
    <citation type="journal article" date="2015" name="Fish Shellfish Immunol.">
        <title>Early steps in the European eel (Anguilla anguilla)-Vibrio vulnificus interaction in the gills: Role of the RtxA13 toxin.</title>
        <authorList>
            <person name="Callol A."/>
            <person name="Pajuelo D."/>
            <person name="Ebbesson L."/>
            <person name="Teles M."/>
            <person name="MacKenzie S."/>
            <person name="Amaro C."/>
        </authorList>
    </citation>
    <scope>NUCLEOTIDE SEQUENCE</scope>
</reference>
<feature type="region of interest" description="Disordered" evidence="1">
    <location>
        <begin position="1"/>
        <end position="53"/>
    </location>
</feature>
<organism evidence="2">
    <name type="scientific">Anguilla anguilla</name>
    <name type="common">European freshwater eel</name>
    <name type="synonym">Muraena anguilla</name>
    <dbReference type="NCBI Taxonomy" id="7936"/>
    <lineage>
        <taxon>Eukaryota</taxon>
        <taxon>Metazoa</taxon>
        <taxon>Chordata</taxon>
        <taxon>Craniata</taxon>
        <taxon>Vertebrata</taxon>
        <taxon>Euteleostomi</taxon>
        <taxon>Actinopterygii</taxon>
        <taxon>Neopterygii</taxon>
        <taxon>Teleostei</taxon>
        <taxon>Anguilliformes</taxon>
        <taxon>Anguillidae</taxon>
        <taxon>Anguilla</taxon>
    </lineage>
</organism>
<dbReference type="EMBL" id="GBXM01066194">
    <property type="protein sequence ID" value="JAH42383.1"/>
    <property type="molecule type" value="Transcribed_RNA"/>
</dbReference>
<name>A0A0E9SPF8_ANGAN</name>
<evidence type="ECO:0000313" key="2">
    <source>
        <dbReference type="EMBL" id="JAH42383.1"/>
    </source>
</evidence>
<reference evidence="2" key="1">
    <citation type="submission" date="2014-11" db="EMBL/GenBank/DDBJ databases">
        <authorList>
            <person name="Amaro Gonzalez C."/>
        </authorList>
    </citation>
    <scope>NUCLEOTIDE SEQUENCE</scope>
</reference>
<proteinExistence type="predicted"/>
<sequence length="53" mass="5997">MWYHPFTPAGLLHGLYPKKKYHEKDSTEAGGRAGEREHGQWEGQSKTEDLSGP</sequence>